<dbReference type="Proteomes" id="UP001596109">
    <property type="component" value="Unassembled WGS sequence"/>
</dbReference>
<comment type="caution">
    <text evidence="1">The sequence shown here is derived from an EMBL/GenBank/DDBJ whole genome shotgun (WGS) entry which is preliminary data.</text>
</comment>
<dbReference type="CDD" id="cd03443">
    <property type="entry name" value="PaaI_thioesterase"/>
    <property type="match status" value="1"/>
</dbReference>
<protein>
    <submittedName>
        <fullName evidence="1">PaaI family thioesterase</fullName>
        <ecNumber evidence="1">3.1.2.-</ecNumber>
    </submittedName>
</protein>
<dbReference type="GO" id="GO:0016787">
    <property type="term" value="F:hydrolase activity"/>
    <property type="evidence" value="ECO:0007669"/>
    <property type="project" value="UniProtKB-KW"/>
</dbReference>
<dbReference type="EC" id="3.1.2.-" evidence="1"/>
<organism evidence="1 2">
    <name type="scientific">Sporosarcina soli</name>
    <dbReference type="NCBI Taxonomy" id="334736"/>
    <lineage>
        <taxon>Bacteria</taxon>
        <taxon>Bacillati</taxon>
        <taxon>Bacillota</taxon>
        <taxon>Bacilli</taxon>
        <taxon>Bacillales</taxon>
        <taxon>Caryophanaceae</taxon>
        <taxon>Sporosarcina</taxon>
    </lineage>
</organism>
<gene>
    <name evidence="1" type="ORF">ACFPRA_00860</name>
</gene>
<dbReference type="Gene3D" id="3.10.129.10">
    <property type="entry name" value="Hotdog Thioesterase"/>
    <property type="match status" value="1"/>
</dbReference>
<dbReference type="Pfam" id="PF14539">
    <property type="entry name" value="DUF4442"/>
    <property type="match status" value="1"/>
</dbReference>
<dbReference type="InterPro" id="IPR029069">
    <property type="entry name" value="HotDog_dom_sf"/>
</dbReference>
<accession>A0ABW0TDQ9</accession>
<keyword evidence="1" id="KW-0378">Hydrolase</keyword>
<dbReference type="NCBIfam" id="TIGR00369">
    <property type="entry name" value="unchar_dom_1"/>
    <property type="match status" value="1"/>
</dbReference>
<reference evidence="2" key="1">
    <citation type="journal article" date="2019" name="Int. J. Syst. Evol. Microbiol.">
        <title>The Global Catalogue of Microorganisms (GCM) 10K type strain sequencing project: providing services to taxonomists for standard genome sequencing and annotation.</title>
        <authorList>
            <consortium name="The Broad Institute Genomics Platform"/>
            <consortium name="The Broad Institute Genome Sequencing Center for Infectious Disease"/>
            <person name="Wu L."/>
            <person name="Ma J."/>
        </authorList>
    </citation>
    <scope>NUCLEOTIDE SEQUENCE [LARGE SCALE GENOMIC DNA]</scope>
    <source>
        <strain evidence="2">CGMCC 4.1434</strain>
    </source>
</reference>
<sequence length="125" mass="14139">MKLDTCLESHFNVMIHVEVYIIESFGKVKNMMIRERPTAPIAQSPEINIAKLEIGKVVLEMKASEKLHNPMGTLRGGVLCDLADLAMGYAFFGTLEDNELFTTVEIKLNFLKPIWKANSWLKAKL</sequence>
<dbReference type="SUPFAM" id="SSF54637">
    <property type="entry name" value="Thioesterase/thiol ester dehydrase-isomerase"/>
    <property type="match status" value="1"/>
</dbReference>
<proteinExistence type="predicted"/>
<dbReference type="RefSeq" id="WP_381429483.1">
    <property type="nucleotide sequence ID" value="NZ_JBHSNO010000001.1"/>
</dbReference>
<keyword evidence="2" id="KW-1185">Reference proteome</keyword>
<name>A0ABW0TDQ9_9BACL</name>
<dbReference type="InterPro" id="IPR003736">
    <property type="entry name" value="PAAI_dom"/>
</dbReference>
<evidence type="ECO:0000313" key="1">
    <source>
        <dbReference type="EMBL" id="MFC5587457.1"/>
    </source>
</evidence>
<dbReference type="InterPro" id="IPR027961">
    <property type="entry name" value="DUF4442"/>
</dbReference>
<dbReference type="EMBL" id="JBHSNO010000001">
    <property type="protein sequence ID" value="MFC5587457.1"/>
    <property type="molecule type" value="Genomic_DNA"/>
</dbReference>
<evidence type="ECO:0000313" key="2">
    <source>
        <dbReference type="Proteomes" id="UP001596109"/>
    </source>
</evidence>